<feature type="transmembrane region" description="Helical" evidence="1">
    <location>
        <begin position="117"/>
        <end position="134"/>
    </location>
</feature>
<keyword evidence="1" id="KW-0472">Membrane</keyword>
<proteinExistence type="predicted"/>
<evidence type="ECO:0000313" key="2">
    <source>
        <dbReference type="EMBL" id="WSE34965.1"/>
    </source>
</evidence>
<feature type="transmembrane region" description="Helical" evidence="1">
    <location>
        <begin position="92"/>
        <end position="110"/>
    </location>
</feature>
<keyword evidence="1" id="KW-0812">Transmembrane</keyword>
<dbReference type="RefSeq" id="WP_326837771.1">
    <property type="nucleotide sequence ID" value="NZ_CP142149.1"/>
</dbReference>
<reference evidence="2 3" key="1">
    <citation type="journal article" date="2015" name="Int. J. Syst. Evol. Microbiol.">
        <title>Amycolatopsis rhabdoformis sp. nov., an actinomycete isolated from a tropical forest soil.</title>
        <authorList>
            <person name="Souza W.R."/>
            <person name="Silva R.E."/>
            <person name="Goodfellow M."/>
            <person name="Busarakam K."/>
            <person name="Figueiro F.S."/>
            <person name="Ferreira D."/>
            <person name="Rodrigues-Filho E."/>
            <person name="Moraes L.A.B."/>
            <person name="Zucchi T.D."/>
        </authorList>
    </citation>
    <scope>NUCLEOTIDE SEQUENCE [LARGE SCALE GENOMIC DNA]</scope>
    <source>
        <strain evidence="2 3">NCIMB 14900</strain>
    </source>
</reference>
<keyword evidence="1" id="KW-1133">Transmembrane helix</keyword>
<organism evidence="2 3">
    <name type="scientific">Amycolatopsis rhabdoformis</name>
    <dbReference type="NCBI Taxonomy" id="1448059"/>
    <lineage>
        <taxon>Bacteria</taxon>
        <taxon>Bacillati</taxon>
        <taxon>Actinomycetota</taxon>
        <taxon>Actinomycetes</taxon>
        <taxon>Pseudonocardiales</taxon>
        <taxon>Pseudonocardiaceae</taxon>
        <taxon>Amycolatopsis</taxon>
    </lineage>
</organism>
<dbReference type="Pfam" id="PF09900">
    <property type="entry name" value="DUF2127"/>
    <property type="match status" value="1"/>
</dbReference>
<evidence type="ECO:0000313" key="3">
    <source>
        <dbReference type="Proteomes" id="UP001330812"/>
    </source>
</evidence>
<protein>
    <submittedName>
        <fullName evidence="2">DUF2127 domain-containing protein</fullName>
    </submittedName>
</protein>
<evidence type="ECO:0000256" key="1">
    <source>
        <dbReference type="SAM" id="Phobius"/>
    </source>
</evidence>
<dbReference type="Proteomes" id="UP001330812">
    <property type="component" value="Chromosome"/>
</dbReference>
<dbReference type="InterPro" id="IPR021125">
    <property type="entry name" value="DUF2127"/>
</dbReference>
<sequence>MPDEKQKKPEKQQEKQTSTERLFRIAIALKGLDGALQLVGALILAFIPSTVVTGFTHAVITRDLLGDPSGTLAHHLELATEHFVNGGTKTFAVAYLLAHGVIKLLLVWALARKWVRAYPVAMVVLGAFVVYEVYRAIDTHSIALPFFAALDAVIIVLVYREYRQLRRERASQSRGEDVL</sequence>
<feature type="transmembrane region" description="Helical" evidence="1">
    <location>
        <begin position="140"/>
        <end position="159"/>
    </location>
</feature>
<gene>
    <name evidence="2" type="ORF">VSH64_23295</name>
</gene>
<keyword evidence="3" id="KW-1185">Reference proteome</keyword>
<accession>A0ABZ1IKA8</accession>
<name>A0ABZ1IKA8_9PSEU</name>
<dbReference type="EMBL" id="CP142149">
    <property type="protein sequence ID" value="WSE34965.1"/>
    <property type="molecule type" value="Genomic_DNA"/>
</dbReference>